<dbReference type="Proteomes" id="UP000194857">
    <property type="component" value="Unassembled WGS sequence"/>
</dbReference>
<protein>
    <submittedName>
        <fullName evidence="1">Uncharacterized protein</fullName>
    </submittedName>
</protein>
<evidence type="ECO:0000313" key="2">
    <source>
        <dbReference type="Proteomes" id="UP000194857"/>
    </source>
</evidence>
<name>A0A241XRN5_PSEAI</name>
<sequence>MRQEKKARYSIYPSALNKLVKQARSKMPAAIAKRMGDQDILKRLLDGGEAGVGSNTWMVLAEEHFWGLQEAVTLFPSHDLLGNLRTAHFRMDSSAGYELPFESFILALPLGFEIGGVALPSLLVTWLTDQVRHEHVYAELCRYAGCGSRAYSGQKPEERWLSITYRADESSYSRTLLCEHDLPSLLSSRSLDDFKREVGKYSGGISLSDTEAAIQYQALKLVGAIGVYNLATDGDKLAPGFPEGSTPKIEGKGADQRLTSYHLQNAIPVVVADREVADSYYRGWFFRQLRAARYYKGEYSRRAVGSRYTLVGPAVVGQRSTPHVLE</sequence>
<dbReference type="AlphaFoldDB" id="A0A241XRN5"/>
<proteinExistence type="predicted"/>
<dbReference type="EMBL" id="NFFZ01000004">
    <property type="protein sequence ID" value="OTI63005.1"/>
    <property type="molecule type" value="Genomic_DNA"/>
</dbReference>
<evidence type="ECO:0000313" key="1">
    <source>
        <dbReference type="EMBL" id="OTI63005.1"/>
    </source>
</evidence>
<dbReference type="RefSeq" id="WP_065085874.1">
    <property type="nucleotide sequence ID" value="NZ_NFFZ01000004.1"/>
</dbReference>
<organism evidence="1 2">
    <name type="scientific">Pseudomonas aeruginosa</name>
    <dbReference type="NCBI Taxonomy" id="287"/>
    <lineage>
        <taxon>Bacteria</taxon>
        <taxon>Pseudomonadati</taxon>
        <taxon>Pseudomonadota</taxon>
        <taxon>Gammaproteobacteria</taxon>
        <taxon>Pseudomonadales</taxon>
        <taxon>Pseudomonadaceae</taxon>
        <taxon>Pseudomonas</taxon>
    </lineage>
</organism>
<reference evidence="2" key="1">
    <citation type="submission" date="2017-05" db="EMBL/GenBank/DDBJ databases">
        <authorList>
            <person name="Giani T."/>
            <person name="Arena F."/>
            <person name="Pollini S."/>
            <person name="Di Pilato V."/>
            <person name="D'Andrea M.M."/>
            <person name="Henrici De Angelis L."/>
            <person name="Bassetti M."/>
            <person name="Rossolini G.M."/>
        </authorList>
    </citation>
    <scope>NUCLEOTIDE SEQUENCE [LARGE SCALE GENOMIC DNA]</scope>
    <source>
        <strain evidence="2">S567_C10_BS</strain>
    </source>
</reference>
<accession>A0A241XRN5</accession>
<gene>
    <name evidence="1" type="ORF">CAZ10_09160</name>
</gene>
<comment type="caution">
    <text evidence="1">The sequence shown here is derived from an EMBL/GenBank/DDBJ whole genome shotgun (WGS) entry which is preliminary data.</text>
</comment>